<dbReference type="EMBL" id="RXIC02000024">
    <property type="protein sequence ID" value="KAB1210581.1"/>
    <property type="molecule type" value="Genomic_DNA"/>
</dbReference>
<dbReference type="Proteomes" id="UP000516437">
    <property type="component" value="Chromosome 6"/>
</dbReference>
<keyword evidence="1" id="KW-0663">Pyridoxal phosphate</keyword>
<evidence type="ECO:0000313" key="3">
    <source>
        <dbReference type="EMBL" id="KAB1210581.1"/>
    </source>
</evidence>
<dbReference type="InterPro" id="IPR000192">
    <property type="entry name" value="Aminotrans_V_dom"/>
</dbReference>
<organism evidence="3 4">
    <name type="scientific">Morella rubra</name>
    <name type="common">Chinese bayberry</name>
    <dbReference type="NCBI Taxonomy" id="262757"/>
    <lineage>
        <taxon>Eukaryota</taxon>
        <taxon>Viridiplantae</taxon>
        <taxon>Streptophyta</taxon>
        <taxon>Embryophyta</taxon>
        <taxon>Tracheophyta</taxon>
        <taxon>Spermatophyta</taxon>
        <taxon>Magnoliopsida</taxon>
        <taxon>eudicotyledons</taxon>
        <taxon>Gunneridae</taxon>
        <taxon>Pentapetalae</taxon>
        <taxon>rosids</taxon>
        <taxon>fabids</taxon>
        <taxon>Fagales</taxon>
        <taxon>Myricaceae</taxon>
        <taxon>Morella</taxon>
    </lineage>
</organism>
<feature type="domain" description="Aminotransferase class V" evidence="2">
    <location>
        <begin position="87"/>
        <end position="426"/>
    </location>
</feature>
<dbReference type="InterPro" id="IPR015422">
    <property type="entry name" value="PyrdxlP-dep_Trfase_small"/>
</dbReference>
<reference evidence="3 4" key="1">
    <citation type="journal article" date="2019" name="Plant Biotechnol. J.">
        <title>The red bayberry genome and genetic basis of sex determination.</title>
        <authorList>
            <person name="Jia H.M."/>
            <person name="Jia H.J."/>
            <person name="Cai Q.L."/>
            <person name="Wang Y."/>
            <person name="Zhao H.B."/>
            <person name="Yang W.F."/>
            <person name="Wang G.Y."/>
            <person name="Li Y.H."/>
            <person name="Zhan D.L."/>
            <person name="Shen Y.T."/>
            <person name="Niu Q.F."/>
            <person name="Chang L."/>
            <person name="Qiu J."/>
            <person name="Zhao L."/>
            <person name="Xie H.B."/>
            <person name="Fu W.Y."/>
            <person name="Jin J."/>
            <person name="Li X.W."/>
            <person name="Jiao Y."/>
            <person name="Zhou C.C."/>
            <person name="Tu T."/>
            <person name="Chai C.Y."/>
            <person name="Gao J.L."/>
            <person name="Fan L.J."/>
            <person name="van de Weg E."/>
            <person name="Wang J.Y."/>
            <person name="Gao Z.S."/>
        </authorList>
    </citation>
    <scope>NUCLEOTIDE SEQUENCE [LARGE SCALE GENOMIC DNA]</scope>
    <source>
        <tissue evidence="3">Leaves</tissue>
    </source>
</reference>
<dbReference type="SUPFAM" id="SSF53383">
    <property type="entry name" value="PLP-dependent transferases"/>
    <property type="match status" value="1"/>
</dbReference>
<evidence type="ECO:0000256" key="1">
    <source>
        <dbReference type="ARBA" id="ARBA00022898"/>
    </source>
</evidence>
<protein>
    <submittedName>
        <fullName evidence="3">Putative cysteine desulfurase</fullName>
    </submittedName>
</protein>
<dbReference type="InterPro" id="IPR015424">
    <property type="entry name" value="PyrdxlP-dep_Trfase"/>
</dbReference>
<sequence>MEFEQLMLKAARSTQNIFEDHSKTTTGTTNAARIAGDVSHNSEYFSRTVEKGRISESPEKRLSWLRSQIIGGDAEIDTPLGKRRLTYADHTASGRSLRYVEDFIINSVLPSYGNSHTSDSYVGHRTTKVVHEAANYIKKCLGGGEDEAIIFCGSGTTGAIKRLQEVMGIAVPSIMRDRVLECLNSEERWVVLVGPYEHHSNLLSWRQSLAEVIEIGLDGNGGIDMEALRQQLEWYKEADRPILGSFSACSNVTGIYSDTRAIAKLLHQNGAFACFDFAASGPYVEIDMRSGEIDSYDAIFLSPHKFVGGPGTPGILLMNKTLYRLKSSPPSTCGGGTVIYVNGFNEKDTLYCEDIEERENSGTPQIIQTVRAALAFWVKEYIGYEVIEKYEHAYIERALERLLPNQNIGVLGNTSIKRQAVLSFLIYTTTKSSAISTDSTGIREELFYMWSETGTKRDKPLPGPFVAALLNDLFGIQARGGCACAGPYAHTLLNLEDSYSIGFRDALQKGYLGARPGWTRISFPYYMSEGEFEFILAALEFLAIYGQRFLALYQFNWKTGSWAFDKKALKELLGKENDSNIHLLPVASALRAVNFEHYTSKESNDEQLQDIKKYAAYLEAAKYVASLLPKFPPQLRVPKEVDVNLVHFKV</sequence>
<dbReference type="Pfam" id="PF00266">
    <property type="entry name" value="Aminotran_5"/>
    <property type="match status" value="1"/>
</dbReference>
<dbReference type="PANTHER" id="PTHR43586">
    <property type="entry name" value="CYSTEINE DESULFURASE"/>
    <property type="match status" value="1"/>
</dbReference>
<dbReference type="InterPro" id="IPR015421">
    <property type="entry name" value="PyrdxlP-dep_Trfase_major"/>
</dbReference>
<dbReference type="Gene3D" id="3.90.1150.10">
    <property type="entry name" value="Aspartate Aminotransferase, domain 1"/>
    <property type="match status" value="1"/>
</dbReference>
<comment type="caution">
    <text evidence="3">The sequence shown here is derived from an EMBL/GenBank/DDBJ whole genome shotgun (WGS) entry which is preliminary data.</text>
</comment>
<dbReference type="OrthoDB" id="420046at2759"/>
<keyword evidence="4" id="KW-1185">Reference proteome</keyword>
<evidence type="ECO:0000259" key="2">
    <source>
        <dbReference type="Pfam" id="PF00266"/>
    </source>
</evidence>
<dbReference type="AlphaFoldDB" id="A0A6A1VD14"/>
<evidence type="ECO:0000313" key="4">
    <source>
        <dbReference type="Proteomes" id="UP000516437"/>
    </source>
</evidence>
<name>A0A6A1VD14_9ROSI</name>
<proteinExistence type="predicted"/>
<dbReference type="Gene3D" id="3.40.640.10">
    <property type="entry name" value="Type I PLP-dependent aspartate aminotransferase-like (Major domain)"/>
    <property type="match status" value="1"/>
</dbReference>
<accession>A0A6A1VD14</accession>
<dbReference type="PANTHER" id="PTHR43586:SF8">
    <property type="entry name" value="CYSTEINE DESULFURASE 1, CHLOROPLASTIC"/>
    <property type="match status" value="1"/>
</dbReference>
<gene>
    <name evidence="3" type="ORF">CJ030_MR6G010877</name>
</gene>